<accession>A0A1F5L6M3</accession>
<dbReference type="GeneID" id="34580717"/>
<organism evidence="2 3">
    <name type="scientific">Penicillium arizonense</name>
    <dbReference type="NCBI Taxonomy" id="1835702"/>
    <lineage>
        <taxon>Eukaryota</taxon>
        <taxon>Fungi</taxon>
        <taxon>Dikarya</taxon>
        <taxon>Ascomycota</taxon>
        <taxon>Pezizomycotina</taxon>
        <taxon>Eurotiomycetes</taxon>
        <taxon>Eurotiomycetidae</taxon>
        <taxon>Eurotiales</taxon>
        <taxon>Aspergillaceae</taxon>
        <taxon>Penicillium</taxon>
    </lineage>
</organism>
<evidence type="ECO:0000313" key="3">
    <source>
        <dbReference type="Proteomes" id="UP000177622"/>
    </source>
</evidence>
<reference evidence="2 3" key="1">
    <citation type="journal article" date="2016" name="Sci. Rep.">
        <title>Penicillium arizonense, a new, genome sequenced fungal species, reveals a high chemical diversity in secreted metabolites.</title>
        <authorList>
            <person name="Grijseels S."/>
            <person name="Nielsen J.C."/>
            <person name="Randelovic M."/>
            <person name="Nielsen J."/>
            <person name="Nielsen K.F."/>
            <person name="Workman M."/>
            <person name="Frisvad J.C."/>
        </authorList>
    </citation>
    <scope>NUCLEOTIDE SEQUENCE [LARGE SCALE GENOMIC DNA]</scope>
    <source>
        <strain evidence="2 3">CBS 141311</strain>
    </source>
</reference>
<proteinExistence type="predicted"/>
<protein>
    <submittedName>
        <fullName evidence="2">Uncharacterized protein</fullName>
    </submittedName>
</protein>
<name>A0A1F5L6M3_PENAI</name>
<feature type="compositionally biased region" description="Basic and acidic residues" evidence="1">
    <location>
        <begin position="53"/>
        <end position="69"/>
    </location>
</feature>
<gene>
    <name evidence="2" type="ORF">PENARI_c026G08468</name>
</gene>
<keyword evidence="3" id="KW-1185">Reference proteome</keyword>
<dbReference type="RefSeq" id="XP_022484172.1">
    <property type="nucleotide sequence ID" value="XM_022635983.1"/>
</dbReference>
<comment type="caution">
    <text evidence="2">The sequence shown here is derived from an EMBL/GenBank/DDBJ whole genome shotgun (WGS) entry which is preliminary data.</text>
</comment>
<evidence type="ECO:0000256" key="1">
    <source>
        <dbReference type="SAM" id="MobiDB-lite"/>
    </source>
</evidence>
<dbReference type="Proteomes" id="UP000177622">
    <property type="component" value="Unassembled WGS sequence"/>
</dbReference>
<feature type="compositionally biased region" description="Basic and acidic residues" evidence="1">
    <location>
        <begin position="106"/>
        <end position="121"/>
    </location>
</feature>
<evidence type="ECO:0000313" key="2">
    <source>
        <dbReference type="EMBL" id="OGE48717.1"/>
    </source>
</evidence>
<dbReference type="EMBL" id="LXJU01000026">
    <property type="protein sequence ID" value="OGE48717.1"/>
    <property type="molecule type" value="Genomic_DNA"/>
</dbReference>
<sequence>MPPRRSARKTSGPVVRSSSKVVNPAAVKKPAPKSRAASRGSMKKTGKAAASKKGKEAARSPTPEDKDPMDIDANSNSRWLMDKENYGKFVDYSVLAAYAAGTNIEKPPRGERQPRWTHEGDEPLTNSSKLPEGWNTHEPDLLEDEIDEQIERCHQRIADNIFPAFFEIRLQSYLERKKKREGMIASEPAGLDLQTVERLVSLRAIEASLTESDDADVYGQLPNVRALMKAYRNKELMFIRGMITYWSKGMLIGPPEPFDHKRHEAFLAQYETHREFWVEGFLGAGPPQQMVFSVIGPTNSYYSHEIFTEMRTAGASLNCAPLGQSLLYDTGAEIMSINQQDVDQMEAMSGLEPPTFGHSQLVTGNGVVSRRVVEIEVSIRDHNWAVMCPFVKVLAAVNPDNTAERLTGPWMKFVLFTATSPGADNLYLTDNKAELVYHLPAWTTGAAAGTGP</sequence>
<dbReference type="STRING" id="1835702.A0A1F5L6M3"/>
<dbReference type="OrthoDB" id="4363173at2759"/>
<feature type="region of interest" description="Disordered" evidence="1">
    <location>
        <begin position="104"/>
        <end position="136"/>
    </location>
</feature>
<feature type="compositionally biased region" description="Basic residues" evidence="1">
    <location>
        <begin position="41"/>
        <end position="52"/>
    </location>
</feature>
<dbReference type="AlphaFoldDB" id="A0A1F5L6M3"/>
<feature type="region of interest" description="Disordered" evidence="1">
    <location>
        <begin position="1"/>
        <end position="73"/>
    </location>
</feature>